<dbReference type="Proteomes" id="UP000241986">
    <property type="component" value="Unassembled WGS sequence"/>
</dbReference>
<gene>
    <name evidence="2" type="ORF">DAA48_20780</name>
</gene>
<feature type="region of interest" description="Disordered" evidence="1">
    <location>
        <begin position="56"/>
        <end position="77"/>
    </location>
</feature>
<name>A0A2T4MWB4_AERVE</name>
<evidence type="ECO:0000313" key="3">
    <source>
        <dbReference type="Proteomes" id="UP000241986"/>
    </source>
</evidence>
<reference evidence="2 3" key="1">
    <citation type="submission" date="2018-03" db="EMBL/GenBank/DDBJ databases">
        <title>Aeromonas veronii whole genome sequencing and analysis.</title>
        <authorList>
            <person name="Xie H."/>
            <person name="Liu T."/>
            <person name="Wang K."/>
        </authorList>
    </citation>
    <scope>NUCLEOTIDE SEQUENCE [LARGE SCALE GENOMIC DNA]</scope>
    <source>
        <strain evidence="2 3">XH.VA.1</strain>
    </source>
</reference>
<evidence type="ECO:0000256" key="1">
    <source>
        <dbReference type="SAM" id="MobiDB-lite"/>
    </source>
</evidence>
<dbReference type="EMBL" id="PZKL01000045">
    <property type="protein sequence ID" value="PTH78880.1"/>
    <property type="molecule type" value="Genomic_DNA"/>
</dbReference>
<proteinExistence type="predicted"/>
<sequence length="92" mass="10003">MKYIMFKKERNGAITHYPVLFPNDLVHADVAEWLMTGPLEGFSVRSAGFVSSIGKGEGVHGRSDTLGVSSHPDDKDIINGQDYGAAFDFTNA</sequence>
<accession>A0A2T4MWB4</accession>
<protein>
    <submittedName>
        <fullName evidence="2">Uncharacterized protein</fullName>
    </submittedName>
</protein>
<evidence type="ECO:0000313" key="2">
    <source>
        <dbReference type="EMBL" id="PTH78880.1"/>
    </source>
</evidence>
<comment type="caution">
    <text evidence="2">The sequence shown here is derived from an EMBL/GenBank/DDBJ whole genome shotgun (WGS) entry which is preliminary data.</text>
</comment>
<organism evidence="2 3">
    <name type="scientific">Aeromonas veronii</name>
    <dbReference type="NCBI Taxonomy" id="654"/>
    <lineage>
        <taxon>Bacteria</taxon>
        <taxon>Pseudomonadati</taxon>
        <taxon>Pseudomonadota</taxon>
        <taxon>Gammaproteobacteria</taxon>
        <taxon>Aeromonadales</taxon>
        <taxon>Aeromonadaceae</taxon>
        <taxon>Aeromonas</taxon>
    </lineage>
</organism>
<dbReference type="AlphaFoldDB" id="A0A2T4MWB4"/>
<dbReference type="RefSeq" id="WP_107684505.1">
    <property type="nucleotide sequence ID" value="NZ_PZKL01000045.1"/>
</dbReference>